<dbReference type="InterPro" id="IPR032675">
    <property type="entry name" value="LRR_dom_sf"/>
</dbReference>
<keyword evidence="2" id="KW-1185">Reference proteome</keyword>
<accession>A0A3S3RPK9</accession>
<evidence type="ECO:0000313" key="2">
    <source>
        <dbReference type="Proteomes" id="UP000285301"/>
    </source>
</evidence>
<dbReference type="Gene3D" id="3.80.10.10">
    <property type="entry name" value="Ribonuclease Inhibitor"/>
    <property type="match status" value="1"/>
</dbReference>
<gene>
    <name evidence="1" type="ORF">B4U79_16574</name>
</gene>
<organism evidence="1 2">
    <name type="scientific">Dinothrombium tinctorium</name>
    <dbReference type="NCBI Taxonomy" id="1965070"/>
    <lineage>
        <taxon>Eukaryota</taxon>
        <taxon>Metazoa</taxon>
        <taxon>Ecdysozoa</taxon>
        <taxon>Arthropoda</taxon>
        <taxon>Chelicerata</taxon>
        <taxon>Arachnida</taxon>
        <taxon>Acari</taxon>
        <taxon>Acariformes</taxon>
        <taxon>Trombidiformes</taxon>
        <taxon>Prostigmata</taxon>
        <taxon>Anystina</taxon>
        <taxon>Parasitengona</taxon>
        <taxon>Trombidioidea</taxon>
        <taxon>Trombidiidae</taxon>
        <taxon>Dinothrombium</taxon>
    </lineage>
</organism>
<evidence type="ECO:0000313" key="1">
    <source>
        <dbReference type="EMBL" id="RWS02870.1"/>
    </source>
</evidence>
<dbReference type="AlphaFoldDB" id="A0A3S3RPK9"/>
<sequence length="383" mass="43815">MRNRKKQITFGDDTDIDKLRITFADDTGFDKLNFITSFYSNVKAIELCIYDDLNLNELLSILTRNLLQILRLKLHGNFNDEHLLLISKAIFGLKHLELSYKEGVTITDEGLTLMLSNLTNLKTVEFPNFNFPWIGESTVKALASLQFLNNVTFYNLLIPASDFRLLMDAKGKNLEQFSIIYIDVKSLSVEASFFLLEIFNKCSKLKKLNFSFLHSTIENIKLVNIPSLTDVCLDVGRCILNASSEIFASVRRLEVFLDEATDSELARIISCFPTVKCLYFHIASNISYQTFRAISSLKKLRKLELMSLRDEYSLNVVTEIVTLARSCVNFYVGEIKSEAEFTTLLAVFERIANERRNEIIKLRLNGGSTVLRPLPSNLKLIFY</sequence>
<dbReference type="EMBL" id="NCKU01007133">
    <property type="protein sequence ID" value="RWS02870.1"/>
    <property type="molecule type" value="Genomic_DNA"/>
</dbReference>
<dbReference type="Proteomes" id="UP000285301">
    <property type="component" value="Unassembled WGS sequence"/>
</dbReference>
<reference evidence="1 2" key="1">
    <citation type="journal article" date="2018" name="Gigascience">
        <title>Genomes of trombidid mites reveal novel predicted allergens and laterally-transferred genes associated with secondary metabolism.</title>
        <authorList>
            <person name="Dong X."/>
            <person name="Chaisiri K."/>
            <person name="Xia D."/>
            <person name="Armstrong S.D."/>
            <person name="Fang Y."/>
            <person name="Donnelly M.J."/>
            <person name="Kadowaki T."/>
            <person name="McGarry J.W."/>
            <person name="Darby A.C."/>
            <person name="Makepeace B.L."/>
        </authorList>
    </citation>
    <scope>NUCLEOTIDE SEQUENCE [LARGE SCALE GENOMIC DNA]</scope>
    <source>
        <strain evidence="1">UoL-WK</strain>
    </source>
</reference>
<dbReference type="SUPFAM" id="SSF52047">
    <property type="entry name" value="RNI-like"/>
    <property type="match status" value="1"/>
</dbReference>
<name>A0A3S3RPK9_9ACAR</name>
<protein>
    <submittedName>
        <fullName evidence="1">Uncharacterized protein</fullName>
    </submittedName>
</protein>
<comment type="caution">
    <text evidence="1">The sequence shown here is derived from an EMBL/GenBank/DDBJ whole genome shotgun (WGS) entry which is preliminary data.</text>
</comment>
<proteinExistence type="predicted"/>